<feature type="domain" description="HTH merR-type" evidence="8">
    <location>
        <begin position="9"/>
        <end position="77"/>
    </location>
</feature>
<evidence type="ECO:0000256" key="2">
    <source>
        <dbReference type="ARBA" id="ARBA00022723"/>
    </source>
</evidence>
<gene>
    <name evidence="9" type="primary">soxR</name>
    <name evidence="9" type="ORF">ACFSNB_02115</name>
</gene>
<dbReference type="CDD" id="cd01110">
    <property type="entry name" value="HTH_SoxR"/>
    <property type="match status" value="1"/>
</dbReference>
<keyword evidence="5" id="KW-0805">Transcription regulation</keyword>
<dbReference type="Gene3D" id="1.10.1660.10">
    <property type="match status" value="1"/>
</dbReference>
<keyword evidence="4" id="KW-0411">Iron-sulfur</keyword>
<dbReference type="SMART" id="SM00422">
    <property type="entry name" value="HTH_MERR"/>
    <property type="match status" value="1"/>
</dbReference>
<evidence type="ECO:0000256" key="7">
    <source>
        <dbReference type="ARBA" id="ARBA00023163"/>
    </source>
</evidence>
<accession>A0ABW5C9G0</accession>
<dbReference type="PANTHER" id="PTHR30204">
    <property type="entry name" value="REDOX-CYCLING DRUG-SENSING TRANSCRIPTIONAL ACTIVATOR SOXR"/>
    <property type="match status" value="1"/>
</dbReference>
<sequence length="152" mass="16885">METSPLKTALTVGEVARRSGVAVSTIHFYEAKGLIQGWRSEGNQRRYHRSVLRRIAIIRVAQLTGITLAAIRDALVDLPHDRVPTDADWVRFASAWRDMLDRRIDRLAQLRDQITSCIGCGCLSLDECPLRNPNDELGEAGPGPRRLSGKPG</sequence>
<dbReference type="RefSeq" id="WP_377314042.1">
    <property type="nucleotide sequence ID" value="NZ_JBHUIY010000003.1"/>
</dbReference>
<dbReference type="InterPro" id="IPR010211">
    <property type="entry name" value="Redox-sen_tscrpt-act_SoxR"/>
</dbReference>
<dbReference type="EMBL" id="JBHUIY010000003">
    <property type="protein sequence ID" value="MFD2232592.1"/>
    <property type="molecule type" value="Genomic_DNA"/>
</dbReference>
<dbReference type="Pfam" id="PF09278">
    <property type="entry name" value="MerR-DNA-bind"/>
    <property type="match status" value="1"/>
</dbReference>
<evidence type="ECO:0000256" key="6">
    <source>
        <dbReference type="ARBA" id="ARBA00023125"/>
    </source>
</evidence>
<proteinExistence type="predicted"/>
<reference evidence="10" key="1">
    <citation type="journal article" date="2019" name="Int. J. Syst. Evol. Microbiol.">
        <title>The Global Catalogue of Microorganisms (GCM) 10K type strain sequencing project: providing services to taxonomists for standard genome sequencing and annotation.</title>
        <authorList>
            <consortium name="The Broad Institute Genomics Platform"/>
            <consortium name="The Broad Institute Genome Sequencing Center for Infectious Disease"/>
            <person name="Wu L."/>
            <person name="Ma J."/>
        </authorList>
    </citation>
    <scope>NUCLEOTIDE SEQUENCE [LARGE SCALE GENOMIC DNA]</scope>
    <source>
        <strain evidence="10">KCTC 15012</strain>
    </source>
</reference>
<dbReference type="SUPFAM" id="SSF46955">
    <property type="entry name" value="Putative DNA-binding domain"/>
    <property type="match status" value="1"/>
</dbReference>
<evidence type="ECO:0000256" key="4">
    <source>
        <dbReference type="ARBA" id="ARBA00023014"/>
    </source>
</evidence>
<dbReference type="InterPro" id="IPR000551">
    <property type="entry name" value="MerR-type_HTH_dom"/>
</dbReference>
<dbReference type="InterPro" id="IPR047057">
    <property type="entry name" value="MerR_fam"/>
</dbReference>
<protein>
    <submittedName>
        <fullName evidence="9">Redox-sensitive transcriptional activator SoxR</fullName>
    </submittedName>
</protein>
<dbReference type="NCBIfam" id="TIGR01950">
    <property type="entry name" value="SoxR"/>
    <property type="match status" value="1"/>
</dbReference>
<dbReference type="PROSITE" id="PS00552">
    <property type="entry name" value="HTH_MERR_1"/>
    <property type="match status" value="1"/>
</dbReference>
<keyword evidence="1" id="KW-0001">2Fe-2S</keyword>
<dbReference type="PANTHER" id="PTHR30204:SF0">
    <property type="entry name" value="REDOX-SENSITIVE TRANSCRIPTIONAL ACTIVATOR SOXR"/>
    <property type="match status" value="1"/>
</dbReference>
<dbReference type="PRINTS" id="PR00040">
    <property type="entry name" value="HTHMERR"/>
</dbReference>
<dbReference type="InterPro" id="IPR015358">
    <property type="entry name" value="Tscrpt_reg_MerR_DNA-bd"/>
</dbReference>
<keyword evidence="10" id="KW-1185">Reference proteome</keyword>
<keyword evidence="3" id="KW-0408">Iron</keyword>
<keyword evidence="2" id="KW-0479">Metal-binding</keyword>
<dbReference type="InterPro" id="IPR009061">
    <property type="entry name" value="DNA-bd_dom_put_sf"/>
</dbReference>
<evidence type="ECO:0000313" key="10">
    <source>
        <dbReference type="Proteomes" id="UP001597296"/>
    </source>
</evidence>
<evidence type="ECO:0000256" key="1">
    <source>
        <dbReference type="ARBA" id="ARBA00022714"/>
    </source>
</evidence>
<comment type="caution">
    <text evidence="9">The sequence shown here is derived from an EMBL/GenBank/DDBJ whole genome shotgun (WGS) entry which is preliminary data.</text>
</comment>
<dbReference type="PROSITE" id="PS50937">
    <property type="entry name" value="HTH_MERR_2"/>
    <property type="match status" value="1"/>
</dbReference>
<evidence type="ECO:0000313" key="9">
    <source>
        <dbReference type="EMBL" id="MFD2232592.1"/>
    </source>
</evidence>
<evidence type="ECO:0000256" key="5">
    <source>
        <dbReference type="ARBA" id="ARBA00023015"/>
    </source>
</evidence>
<evidence type="ECO:0000259" key="8">
    <source>
        <dbReference type="PROSITE" id="PS50937"/>
    </source>
</evidence>
<keyword evidence="6" id="KW-0238">DNA-binding</keyword>
<dbReference type="Pfam" id="PF00376">
    <property type="entry name" value="MerR"/>
    <property type="match status" value="1"/>
</dbReference>
<evidence type="ECO:0000256" key="3">
    <source>
        <dbReference type="ARBA" id="ARBA00023004"/>
    </source>
</evidence>
<keyword evidence="7" id="KW-0804">Transcription</keyword>
<organism evidence="9 10">
    <name type="scientific">Phaeospirillum tilakii</name>
    <dbReference type="NCBI Taxonomy" id="741673"/>
    <lineage>
        <taxon>Bacteria</taxon>
        <taxon>Pseudomonadati</taxon>
        <taxon>Pseudomonadota</taxon>
        <taxon>Alphaproteobacteria</taxon>
        <taxon>Rhodospirillales</taxon>
        <taxon>Rhodospirillaceae</taxon>
        <taxon>Phaeospirillum</taxon>
    </lineage>
</organism>
<dbReference type="Proteomes" id="UP001597296">
    <property type="component" value="Unassembled WGS sequence"/>
</dbReference>
<name>A0ABW5C9G0_9PROT</name>